<dbReference type="InterPro" id="IPR004839">
    <property type="entry name" value="Aminotransferase_I/II_large"/>
</dbReference>
<name>A0A3A5L1C0_9GAMM</name>
<protein>
    <submittedName>
        <fullName evidence="7">Aminotransferase class I/II-fold pyridoxal phosphate-dependent enzyme</fullName>
    </submittedName>
</protein>
<keyword evidence="3" id="KW-0597">Phosphoprotein</keyword>
<dbReference type="EMBL" id="QZWB01000017">
    <property type="protein sequence ID" value="RJT44152.1"/>
    <property type="molecule type" value="Genomic_DNA"/>
</dbReference>
<dbReference type="GO" id="GO:0008483">
    <property type="term" value="F:transaminase activity"/>
    <property type="evidence" value="ECO:0007669"/>
    <property type="project" value="UniProtKB-KW"/>
</dbReference>
<comment type="caution">
    <text evidence="7">The sequence shown here is derived from an EMBL/GenBank/DDBJ whole genome shotgun (WGS) entry which is preliminary data.</text>
</comment>
<feature type="region of interest" description="Disordered" evidence="5">
    <location>
        <begin position="98"/>
        <end position="126"/>
    </location>
</feature>
<proteinExistence type="predicted"/>
<keyword evidence="2" id="KW-0596">Phosphopantetheine</keyword>
<organism evidence="7 8">
    <name type="scientific">Legionella taurinensis</name>
    <dbReference type="NCBI Taxonomy" id="70611"/>
    <lineage>
        <taxon>Bacteria</taxon>
        <taxon>Pseudomonadati</taxon>
        <taxon>Pseudomonadota</taxon>
        <taxon>Gammaproteobacteria</taxon>
        <taxon>Legionellales</taxon>
        <taxon>Legionellaceae</taxon>
        <taxon>Legionella</taxon>
    </lineage>
</organism>
<dbReference type="InterPro" id="IPR015422">
    <property type="entry name" value="PyrdxlP-dep_Trfase_small"/>
</dbReference>
<keyword evidence="4 7" id="KW-0808">Transferase</keyword>
<dbReference type="SUPFAM" id="SSF47336">
    <property type="entry name" value="ACP-like"/>
    <property type="match status" value="1"/>
</dbReference>
<dbReference type="Pfam" id="PF00155">
    <property type="entry name" value="Aminotran_1_2"/>
    <property type="match status" value="1"/>
</dbReference>
<keyword evidence="7" id="KW-0032">Aminotransferase</keyword>
<dbReference type="Gene3D" id="3.90.1150.10">
    <property type="entry name" value="Aspartate Aminotransferase, domain 1"/>
    <property type="match status" value="1"/>
</dbReference>
<dbReference type="Gene3D" id="3.40.640.10">
    <property type="entry name" value="Type I PLP-dependent aspartate aminotransferase-like (Major domain)"/>
    <property type="match status" value="1"/>
</dbReference>
<dbReference type="GO" id="GO:0030170">
    <property type="term" value="F:pyridoxal phosphate binding"/>
    <property type="evidence" value="ECO:0007669"/>
    <property type="project" value="InterPro"/>
</dbReference>
<dbReference type="AlphaFoldDB" id="A0A3A5L1C0"/>
<evidence type="ECO:0000313" key="7">
    <source>
        <dbReference type="EMBL" id="RJT44152.1"/>
    </source>
</evidence>
<dbReference type="InterPro" id="IPR050087">
    <property type="entry name" value="AON_synthase_class-II"/>
</dbReference>
<dbReference type="InterPro" id="IPR015424">
    <property type="entry name" value="PyrdxlP-dep_Trfase"/>
</dbReference>
<sequence>MSNRRAVVKSIRIHDKEISEESIQHWLRDKIITIRHYDQKKVALDCPFSQFGLDSIHLMSILSELEIMLDRELPDSLFNDYPTIRTLSLFLSRNPLKDKLPQPPNNNAPGLHGLKSPVTEDDSGSPPPIDIFDNTKKMPLMARANLFCPMPPEYGEVRRYLMRPLTSPQDREVTIMDPFTNEKTKMLMFGSNNYLGFANDPYIKNKVIETINQYGTGIGSAPLLSGYTELHAQLEERLAAFKQKETALVFPNGFAANGGMLNALVTPHDLLVFDEYSHASFIEGVKTLRSKSMVFSHNQAASLAEELSLDNGQFQDIYVGVEGVYSMDGDLAPLDEIVNVCHARGAMLIVDDAHGTGILGQHGSGTAELFHVSREVDIHMGTFSKAIAVNGGFVAAQKEIVEFLRFMARSYMFSASPPPPMVASVLAALDLIENEPWRREKLHANIRYLSDKLKQMGLLHADARSAIFPLMIPNDMDRKQARYVFHSRGLFINTSEYPAVPKDKQRFRISLMAQHTQEDINKLCECIEEVWATCRQSDR</sequence>
<evidence type="ECO:0000256" key="3">
    <source>
        <dbReference type="ARBA" id="ARBA00022553"/>
    </source>
</evidence>
<feature type="domain" description="Carrier" evidence="6">
    <location>
        <begin position="18"/>
        <end position="95"/>
    </location>
</feature>
<dbReference type="InterPro" id="IPR020806">
    <property type="entry name" value="PKS_PP-bd"/>
</dbReference>
<evidence type="ECO:0000256" key="1">
    <source>
        <dbReference type="ARBA" id="ARBA00001933"/>
    </source>
</evidence>
<dbReference type="GO" id="GO:0031177">
    <property type="term" value="F:phosphopantetheine binding"/>
    <property type="evidence" value="ECO:0007669"/>
    <property type="project" value="InterPro"/>
</dbReference>
<gene>
    <name evidence="7" type="ORF">D6J04_12930</name>
</gene>
<dbReference type="PROSITE" id="PS50075">
    <property type="entry name" value="CARRIER"/>
    <property type="match status" value="1"/>
</dbReference>
<evidence type="ECO:0000256" key="5">
    <source>
        <dbReference type="SAM" id="MobiDB-lite"/>
    </source>
</evidence>
<evidence type="ECO:0000313" key="8">
    <source>
        <dbReference type="Proteomes" id="UP000270757"/>
    </source>
</evidence>
<evidence type="ECO:0000259" key="6">
    <source>
        <dbReference type="PROSITE" id="PS50075"/>
    </source>
</evidence>
<dbReference type="PANTHER" id="PTHR13693">
    <property type="entry name" value="CLASS II AMINOTRANSFERASE/8-AMINO-7-OXONONANOATE SYNTHASE"/>
    <property type="match status" value="1"/>
</dbReference>
<evidence type="ECO:0000256" key="4">
    <source>
        <dbReference type="ARBA" id="ARBA00022679"/>
    </source>
</evidence>
<dbReference type="InterPro" id="IPR015421">
    <property type="entry name" value="PyrdxlP-dep_Trfase_major"/>
</dbReference>
<accession>A0A3A5L1C0</accession>
<dbReference type="InterPro" id="IPR009081">
    <property type="entry name" value="PP-bd_ACP"/>
</dbReference>
<evidence type="ECO:0000256" key="2">
    <source>
        <dbReference type="ARBA" id="ARBA00022450"/>
    </source>
</evidence>
<dbReference type="Gene3D" id="1.10.1200.10">
    <property type="entry name" value="ACP-like"/>
    <property type="match status" value="1"/>
</dbReference>
<dbReference type="InterPro" id="IPR036736">
    <property type="entry name" value="ACP-like_sf"/>
</dbReference>
<comment type="cofactor">
    <cofactor evidence="1">
        <name>pyridoxal 5'-phosphate</name>
        <dbReference type="ChEBI" id="CHEBI:597326"/>
    </cofactor>
</comment>
<dbReference type="SUPFAM" id="SSF53383">
    <property type="entry name" value="PLP-dependent transferases"/>
    <property type="match status" value="1"/>
</dbReference>
<reference evidence="7 8" key="1">
    <citation type="submission" date="2018-09" db="EMBL/GenBank/DDBJ databases">
        <title>Draft genome sequences of Legionella taurinensis isolated from water samples.</title>
        <authorList>
            <person name="Chakeri A."/>
            <person name="Allerberger F."/>
            <person name="Kundi M."/>
            <person name="Ruppitsch W."/>
            <person name="Schmid D."/>
        </authorList>
    </citation>
    <scope>NUCLEOTIDE SEQUENCE [LARGE SCALE GENOMIC DNA]</scope>
    <source>
        <strain evidence="7 8">4570-18-6</strain>
    </source>
</reference>
<dbReference type="SMART" id="SM00823">
    <property type="entry name" value="PKS_PP"/>
    <property type="match status" value="1"/>
</dbReference>
<dbReference type="Proteomes" id="UP000270757">
    <property type="component" value="Unassembled WGS sequence"/>
</dbReference>
<dbReference type="Pfam" id="PF00550">
    <property type="entry name" value="PP-binding"/>
    <property type="match status" value="1"/>
</dbReference>